<dbReference type="GO" id="GO:0009231">
    <property type="term" value="P:riboflavin biosynthetic process"/>
    <property type="evidence" value="ECO:0007669"/>
    <property type="project" value="InterPro"/>
</dbReference>
<reference evidence="2 3" key="1">
    <citation type="journal article" date="2016" name="Biochim. Biophys. Acta">
        <title>Photochemical characterization of actinorhodopsin and its functional existence in the natural host.</title>
        <authorList>
            <person name="Nakamura S."/>
            <person name="Kikukawa T."/>
            <person name="Tamogami J."/>
            <person name="Kamiya M."/>
            <person name="Aizawa T."/>
            <person name="Hahn M.W."/>
            <person name="Ihara K."/>
            <person name="Kamo N."/>
            <person name="Demura M."/>
        </authorList>
    </citation>
    <scope>NUCLEOTIDE SEQUENCE [LARGE SCALE GENOMIC DNA]</scope>
    <source>
        <strain evidence="2 3">MWH-Dar1</strain>
    </source>
</reference>
<feature type="domain" description="Bacterial bifunctional deaminase-reductase C-terminal" evidence="1">
    <location>
        <begin position="4"/>
        <end position="169"/>
    </location>
</feature>
<dbReference type="Pfam" id="PF01872">
    <property type="entry name" value="RibD_C"/>
    <property type="match status" value="1"/>
</dbReference>
<dbReference type="OrthoDB" id="3427770at2"/>
<dbReference type="Proteomes" id="UP000243784">
    <property type="component" value="Chromosome"/>
</dbReference>
<name>A0A1D9DZV9_9MICO</name>
<dbReference type="AlphaFoldDB" id="A0A1D9DZV9"/>
<evidence type="ECO:0000259" key="1">
    <source>
        <dbReference type="Pfam" id="PF01872"/>
    </source>
</evidence>
<dbReference type="GO" id="GO:0008703">
    <property type="term" value="F:5-amino-6-(5-phosphoribosylamino)uracil reductase activity"/>
    <property type="evidence" value="ECO:0007669"/>
    <property type="project" value="InterPro"/>
</dbReference>
<dbReference type="InterPro" id="IPR002734">
    <property type="entry name" value="RibDG_C"/>
</dbReference>
<evidence type="ECO:0000313" key="2">
    <source>
        <dbReference type="EMBL" id="AOY56343.1"/>
    </source>
</evidence>
<dbReference type="Gene3D" id="3.40.430.10">
    <property type="entry name" value="Dihydrofolate Reductase, subunit A"/>
    <property type="match status" value="1"/>
</dbReference>
<keyword evidence="3" id="KW-1185">Reference proteome</keyword>
<evidence type="ECO:0000313" key="3">
    <source>
        <dbReference type="Proteomes" id="UP000243784"/>
    </source>
</evidence>
<dbReference type="InterPro" id="IPR024072">
    <property type="entry name" value="DHFR-like_dom_sf"/>
</dbReference>
<organism evidence="2 3">
    <name type="scientific">Candidatus Rhodoluna planktonica</name>
    <dbReference type="NCBI Taxonomy" id="535712"/>
    <lineage>
        <taxon>Bacteria</taxon>
        <taxon>Bacillati</taxon>
        <taxon>Actinomycetota</taxon>
        <taxon>Actinomycetes</taxon>
        <taxon>Micrococcales</taxon>
        <taxon>Microbacteriaceae</taxon>
        <taxon>Luna cluster</taxon>
        <taxon>Luna-1 subcluster</taxon>
        <taxon>Rhodoluna</taxon>
    </lineage>
</organism>
<dbReference type="RefSeq" id="WP_070954850.1">
    <property type="nucleotide sequence ID" value="NZ_CP015208.1"/>
</dbReference>
<dbReference type="PANTHER" id="PTHR38011:SF11">
    <property type="entry name" value="2,5-DIAMINO-6-RIBOSYLAMINO-4(3H)-PYRIMIDINONE 5'-PHOSPHATE REDUCTASE"/>
    <property type="match status" value="1"/>
</dbReference>
<sequence>MTDVVFYAAVSLDGFLAGKNGDMSWAEKYLGGDDDFGYLDLVRNSSAMLMGRKTFEFELSAGADVDRILPTYVFTSQPLRFDGLDTSKVNFIGGDLREVVQHISNKHPGQIFVSGGAELVDGLLTMGLLDEMRLFITPDLLGQGLRLFKGSRIKNQPQLVKSTSHSSGLVELHYRFTAG</sequence>
<dbReference type="PANTHER" id="PTHR38011">
    <property type="entry name" value="DIHYDROFOLATE REDUCTASE FAMILY PROTEIN (AFU_ORTHOLOGUE AFUA_8G06820)"/>
    <property type="match status" value="1"/>
</dbReference>
<dbReference type="SUPFAM" id="SSF53597">
    <property type="entry name" value="Dihydrofolate reductase-like"/>
    <property type="match status" value="1"/>
</dbReference>
<dbReference type="InterPro" id="IPR050765">
    <property type="entry name" value="Riboflavin_Biosynth_HTPR"/>
</dbReference>
<dbReference type="EMBL" id="CP015208">
    <property type="protein sequence ID" value="AOY56343.1"/>
    <property type="molecule type" value="Genomic_DNA"/>
</dbReference>
<proteinExistence type="predicted"/>
<accession>A0A1D9DZV9</accession>
<dbReference type="KEGG" id="rpla:A4Z71_05150"/>
<gene>
    <name evidence="2" type="ORF">A4Z71_05150</name>
</gene>
<protein>
    <recommendedName>
        <fullName evidence="1">Bacterial bifunctional deaminase-reductase C-terminal domain-containing protein</fullName>
    </recommendedName>
</protein>